<feature type="transmembrane region" description="Helical" evidence="6">
    <location>
        <begin position="90"/>
        <end position="119"/>
    </location>
</feature>
<evidence type="ECO:0000256" key="6">
    <source>
        <dbReference type="SAM" id="Phobius"/>
    </source>
</evidence>
<dbReference type="EMBL" id="JAJVDC020000028">
    <property type="protein sequence ID" value="KAL1632631.1"/>
    <property type="molecule type" value="Genomic_DNA"/>
</dbReference>
<evidence type="ECO:0000256" key="1">
    <source>
        <dbReference type="ARBA" id="ARBA00004141"/>
    </source>
</evidence>
<evidence type="ECO:0000256" key="3">
    <source>
        <dbReference type="ARBA" id="ARBA00022989"/>
    </source>
</evidence>
<sequence>MASNSTDPGDYCTLDTCPLSLANFTYVPTLAGNATYLAFFALLLPIQVFLGVRYRTWGFLLGMFGGLALEIVGYAGRIQLHFNPFPFDPFLEYLICLTIGPAFLSAAIYLCLGRIIVVYGEGISRIRPRTYAIIFVCCDLISLILQAAGGALTATADEDQPDLGQTGINIMIAGLASQVASLAVFMALCVDFAIRACRNKDKLNNDFIHLRSTRLWKCFLFGISLATTTIMARCIYRVLELNEGFNGPLANDELVFMILEGPMIIIACVCLTVFHPGICFRGRWMEANWSSGKEKKSSGSKWDVELSSAESEGAGVQEANRTR</sequence>
<keyword evidence="2 6" id="KW-0812">Transmembrane</keyword>
<accession>A0ABR3SZ73</accession>
<dbReference type="PANTHER" id="PTHR31465">
    <property type="entry name" value="PROTEIN RTA1-RELATED"/>
    <property type="match status" value="1"/>
</dbReference>
<keyword evidence="8" id="KW-1185">Reference proteome</keyword>
<dbReference type="InterPro" id="IPR007568">
    <property type="entry name" value="RTA1"/>
</dbReference>
<protein>
    <submittedName>
        <fullName evidence="7">Phospholipid-translocating ATPase rsb1</fullName>
    </submittedName>
</protein>
<dbReference type="Pfam" id="PF04479">
    <property type="entry name" value="RTA1"/>
    <property type="match status" value="1"/>
</dbReference>
<evidence type="ECO:0000256" key="4">
    <source>
        <dbReference type="ARBA" id="ARBA00023136"/>
    </source>
</evidence>
<comment type="subcellular location">
    <subcellularLocation>
        <location evidence="1">Membrane</location>
        <topology evidence="1">Multi-pass membrane protein</topology>
    </subcellularLocation>
</comment>
<feature type="region of interest" description="Disordered" evidence="5">
    <location>
        <begin position="291"/>
        <end position="323"/>
    </location>
</feature>
<keyword evidence="4 6" id="KW-0472">Membrane</keyword>
<feature type="transmembrane region" description="Helical" evidence="6">
    <location>
        <begin position="168"/>
        <end position="194"/>
    </location>
</feature>
<feature type="transmembrane region" description="Helical" evidence="6">
    <location>
        <begin position="59"/>
        <end position="78"/>
    </location>
</feature>
<gene>
    <name evidence="7" type="primary">RSB1</name>
    <name evidence="7" type="ORF">SLS56_003530</name>
</gene>
<feature type="transmembrane region" description="Helical" evidence="6">
    <location>
        <begin position="131"/>
        <end position="156"/>
    </location>
</feature>
<keyword evidence="3 6" id="KW-1133">Transmembrane helix</keyword>
<organism evidence="7 8">
    <name type="scientific">Neofusicoccum ribis</name>
    <dbReference type="NCBI Taxonomy" id="45134"/>
    <lineage>
        <taxon>Eukaryota</taxon>
        <taxon>Fungi</taxon>
        <taxon>Dikarya</taxon>
        <taxon>Ascomycota</taxon>
        <taxon>Pezizomycotina</taxon>
        <taxon>Dothideomycetes</taxon>
        <taxon>Dothideomycetes incertae sedis</taxon>
        <taxon>Botryosphaeriales</taxon>
        <taxon>Botryosphaeriaceae</taxon>
        <taxon>Neofusicoccum</taxon>
    </lineage>
</organism>
<feature type="transmembrane region" description="Helical" evidence="6">
    <location>
        <begin position="215"/>
        <end position="239"/>
    </location>
</feature>
<evidence type="ECO:0000256" key="2">
    <source>
        <dbReference type="ARBA" id="ARBA00022692"/>
    </source>
</evidence>
<evidence type="ECO:0000313" key="8">
    <source>
        <dbReference type="Proteomes" id="UP001521116"/>
    </source>
</evidence>
<dbReference type="PANTHER" id="PTHR31465:SF9">
    <property type="entry name" value="SPHINGOID LONG-CHAIN BASE TRANSPORTER RSB1"/>
    <property type="match status" value="1"/>
</dbReference>
<proteinExistence type="predicted"/>
<name>A0ABR3SZ73_9PEZI</name>
<comment type="caution">
    <text evidence="7">The sequence shown here is derived from an EMBL/GenBank/DDBJ whole genome shotgun (WGS) entry which is preliminary data.</text>
</comment>
<evidence type="ECO:0000256" key="5">
    <source>
        <dbReference type="SAM" id="MobiDB-lite"/>
    </source>
</evidence>
<evidence type="ECO:0000313" key="7">
    <source>
        <dbReference type="EMBL" id="KAL1632631.1"/>
    </source>
</evidence>
<dbReference type="Proteomes" id="UP001521116">
    <property type="component" value="Unassembled WGS sequence"/>
</dbReference>
<feature type="transmembrane region" description="Helical" evidence="6">
    <location>
        <begin position="254"/>
        <end position="274"/>
    </location>
</feature>
<reference evidence="7 8" key="1">
    <citation type="submission" date="2024-02" db="EMBL/GenBank/DDBJ databases">
        <title>De novo assembly and annotation of 12 fungi associated with fruit tree decline syndrome in Ontario, Canada.</title>
        <authorList>
            <person name="Sulman M."/>
            <person name="Ellouze W."/>
            <person name="Ilyukhin E."/>
        </authorList>
    </citation>
    <scope>NUCLEOTIDE SEQUENCE [LARGE SCALE GENOMIC DNA]</scope>
    <source>
        <strain evidence="7 8">M1-105</strain>
    </source>
</reference>
<feature type="transmembrane region" description="Helical" evidence="6">
    <location>
        <begin position="34"/>
        <end position="52"/>
    </location>
</feature>